<dbReference type="OrthoDB" id="663550at2759"/>
<dbReference type="EMBL" id="QPKB01000002">
    <property type="protein sequence ID" value="RWR77437.1"/>
    <property type="molecule type" value="Genomic_DNA"/>
</dbReference>
<name>A0A3S3M5I4_9MAGN</name>
<protein>
    <submittedName>
        <fullName evidence="6">EMSY N-terminal</fullName>
    </submittedName>
</protein>
<dbReference type="AlphaFoldDB" id="A0A3S3M5I4"/>
<evidence type="ECO:0000256" key="3">
    <source>
        <dbReference type="SAM" id="MobiDB-lite"/>
    </source>
</evidence>
<dbReference type="SUPFAM" id="SSF158639">
    <property type="entry name" value="ENT-like"/>
    <property type="match status" value="1"/>
</dbReference>
<evidence type="ECO:0000313" key="6">
    <source>
        <dbReference type="EMBL" id="RWR77437.1"/>
    </source>
</evidence>
<proteinExistence type="predicted"/>
<keyword evidence="4" id="KW-0472">Membrane</keyword>
<dbReference type="PANTHER" id="PTHR31917">
    <property type="entry name" value="AGENET DOMAIN-CONTAINING PROTEIN-RELATED"/>
    <property type="match status" value="1"/>
</dbReference>
<sequence>MDHLPKYDPHSHVAKRKTSRLKAALNSVHIIPVIVVLCSIILWFFSDSRPTGEQHAMDGKTEIQSELFLQSNVEIPKHLVKGSNFGCFYIIAIMRFMRGSKVEVLSNREVPSGAWRKAEILLGNGHYYRVKYDQPLSDSDDAIVERVSRKVIRPCPPARYIENWVAGDIVEVFDYNSWKVSKVLEAVGGDCFFVRLLGSSLKIKVHKSGIRARQSWKDDQWVVIGKVSRCCEDGEAEKLPTEKYYQKPNCQVLDQDVSVKAHGVNDHFPIDDVPSFQVPRKASSGRMKRGSEFSSAHVETLMEAGWKKRAIEKESRCSQIVLEHPLREKVDAVASQQSMLGENLHASFNNRMAAFSEIGSGTGKPNVYRRYFVPTSLEPNYAESSAFCSVASCGSSDCAPILSSHHSVTEHNLDTDSQSDDAESSSGREYGTCAFPTKEGLAVEIRKLELHAYRSTMVALYASGSLNWEQEVMLTNLRLTLHISNDEHLSELRRLLSMK</sequence>
<dbReference type="SMART" id="SM01191">
    <property type="entry name" value="ENT"/>
    <property type="match status" value="1"/>
</dbReference>
<dbReference type="PANTHER" id="PTHR31917:SF5">
    <property type="entry name" value="OS02G0204500 PROTEIN"/>
    <property type="match status" value="1"/>
</dbReference>
<keyword evidence="4" id="KW-1133">Transmembrane helix</keyword>
<dbReference type="Pfam" id="PF05641">
    <property type="entry name" value="Agenet"/>
    <property type="match status" value="1"/>
</dbReference>
<comment type="subcellular location">
    <subcellularLocation>
        <location evidence="1">Nucleus</location>
    </subcellularLocation>
</comment>
<evidence type="ECO:0000256" key="4">
    <source>
        <dbReference type="SAM" id="Phobius"/>
    </source>
</evidence>
<gene>
    <name evidence="6" type="ORF">CKAN_00592400</name>
</gene>
<dbReference type="InterPro" id="IPR036142">
    <property type="entry name" value="ENT_dom-like_sf"/>
</dbReference>
<comment type="caution">
    <text evidence="6">The sequence shown here is derived from an EMBL/GenBank/DDBJ whole genome shotgun (WGS) entry which is preliminary data.</text>
</comment>
<dbReference type="SMART" id="SM00743">
    <property type="entry name" value="Agenet"/>
    <property type="match status" value="2"/>
</dbReference>
<dbReference type="PROSITE" id="PS51138">
    <property type="entry name" value="ENT"/>
    <property type="match status" value="1"/>
</dbReference>
<dbReference type="InterPro" id="IPR005491">
    <property type="entry name" value="ENT_dom"/>
</dbReference>
<dbReference type="InterPro" id="IPR014002">
    <property type="entry name" value="Agenet_dom_plant"/>
</dbReference>
<keyword evidence="4" id="KW-0812">Transmembrane</keyword>
<feature type="region of interest" description="Disordered" evidence="3">
    <location>
        <begin position="409"/>
        <end position="431"/>
    </location>
</feature>
<dbReference type="Pfam" id="PF03735">
    <property type="entry name" value="ENT"/>
    <property type="match status" value="1"/>
</dbReference>
<reference evidence="6 7" key="1">
    <citation type="journal article" date="2019" name="Nat. Plants">
        <title>Stout camphor tree genome fills gaps in understanding of flowering plant genome evolution.</title>
        <authorList>
            <person name="Chaw S.M."/>
            <person name="Liu Y.C."/>
            <person name="Wu Y.W."/>
            <person name="Wang H.Y."/>
            <person name="Lin C.I."/>
            <person name="Wu C.S."/>
            <person name="Ke H.M."/>
            <person name="Chang L.Y."/>
            <person name="Hsu C.Y."/>
            <person name="Yang H.T."/>
            <person name="Sudianto E."/>
            <person name="Hsu M.H."/>
            <person name="Wu K.P."/>
            <person name="Wang L.N."/>
            <person name="Leebens-Mack J.H."/>
            <person name="Tsai I.J."/>
        </authorList>
    </citation>
    <scope>NUCLEOTIDE SEQUENCE [LARGE SCALE GENOMIC DNA]</scope>
    <source>
        <strain evidence="7">cv. Chaw 1501</strain>
        <tissue evidence="6">Young leaves</tissue>
    </source>
</reference>
<accession>A0A3S3M5I4</accession>
<evidence type="ECO:0000259" key="5">
    <source>
        <dbReference type="PROSITE" id="PS51138"/>
    </source>
</evidence>
<keyword evidence="7" id="KW-1185">Reference proteome</keyword>
<evidence type="ECO:0000256" key="2">
    <source>
        <dbReference type="ARBA" id="ARBA00023242"/>
    </source>
</evidence>
<feature type="domain" description="ENT" evidence="5">
    <location>
        <begin position="441"/>
        <end position="499"/>
    </location>
</feature>
<dbReference type="InterPro" id="IPR008395">
    <property type="entry name" value="Agenet-like_dom"/>
</dbReference>
<evidence type="ECO:0000313" key="7">
    <source>
        <dbReference type="Proteomes" id="UP000283530"/>
    </source>
</evidence>
<dbReference type="Proteomes" id="UP000283530">
    <property type="component" value="Unassembled WGS sequence"/>
</dbReference>
<feature type="transmembrane region" description="Helical" evidence="4">
    <location>
        <begin position="23"/>
        <end position="45"/>
    </location>
</feature>
<evidence type="ECO:0000256" key="1">
    <source>
        <dbReference type="ARBA" id="ARBA00004123"/>
    </source>
</evidence>
<organism evidence="6 7">
    <name type="scientific">Cinnamomum micranthum f. kanehirae</name>
    <dbReference type="NCBI Taxonomy" id="337451"/>
    <lineage>
        <taxon>Eukaryota</taxon>
        <taxon>Viridiplantae</taxon>
        <taxon>Streptophyta</taxon>
        <taxon>Embryophyta</taxon>
        <taxon>Tracheophyta</taxon>
        <taxon>Spermatophyta</taxon>
        <taxon>Magnoliopsida</taxon>
        <taxon>Magnoliidae</taxon>
        <taxon>Laurales</taxon>
        <taxon>Lauraceae</taxon>
        <taxon>Cinnamomum</taxon>
    </lineage>
</organism>
<dbReference type="STRING" id="337451.A0A3S3M5I4"/>
<dbReference type="GO" id="GO:0005634">
    <property type="term" value="C:nucleus"/>
    <property type="evidence" value="ECO:0007669"/>
    <property type="project" value="UniProtKB-SubCell"/>
</dbReference>
<dbReference type="Gene3D" id="1.10.1240.40">
    <property type="entry name" value="ENT domain"/>
    <property type="match status" value="1"/>
</dbReference>
<keyword evidence="2" id="KW-0539">Nucleus</keyword>